<sequence length="224" mass="25942">LVLTLVLVLINLRGKMFTFPEDYDSGFVRVDLDQKELRSFTVCMRVFTDLVRVHNLFQLTTNSSYNPDRNFVIYNDPNRDYDYNNYLVKYNGSSIYFYMKDYKINTWQSLCVSWAAVTGVVRVWIDGKHSSTKFISQSIMEGPMAIIIGKVQDTRSYSGSSFVGMISDLHLWDNEFIPPPMQNLGLSTHFIQGNVLSWSSLDYQIHGRVLLENHKTCVKNLDNF</sequence>
<dbReference type="Pfam" id="PF00354">
    <property type="entry name" value="Pentaxin"/>
    <property type="match status" value="1"/>
</dbReference>
<dbReference type="PANTHER" id="PTHR45869:SF7">
    <property type="entry name" value="C-REACTIVE PROTEIN"/>
    <property type="match status" value="1"/>
</dbReference>
<dbReference type="AlphaFoldDB" id="A0A3B4AGB0"/>
<keyword evidence="2" id="KW-0964">Secreted</keyword>
<dbReference type="STRING" id="409849.ENSPMGP00000015521"/>
<dbReference type="InterPro" id="IPR001759">
    <property type="entry name" value="PTX_dom"/>
</dbReference>
<dbReference type="GO" id="GO:0005576">
    <property type="term" value="C:extracellular region"/>
    <property type="evidence" value="ECO:0007669"/>
    <property type="project" value="UniProtKB-SubCell"/>
</dbReference>
<keyword evidence="12" id="KW-1185">Reference proteome</keyword>
<comment type="similarity">
    <text evidence="7 9">Belongs to the pentraxin family.</text>
</comment>
<protein>
    <recommendedName>
        <fullName evidence="9">Pentraxin family member</fullName>
    </recommendedName>
</protein>
<evidence type="ECO:0000256" key="6">
    <source>
        <dbReference type="ARBA" id="ARBA00023157"/>
    </source>
</evidence>
<dbReference type="GO" id="GO:0046872">
    <property type="term" value="F:metal ion binding"/>
    <property type="evidence" value="ECO:0007669"/>
    <property type="project" value="UniProtKB-KW"/>
</dbReference>
<dbReference type="InterPro" id="IPR051005">
    <property type="entry name" value="Pentraxin_domain"/>
</dbReference>
<feature type="chain" id="PRO_5017103765" description="Pentraxin family member" evidence="9">
    <location>
        <begin position="19"/>
        <end position="224"/>
    </location>
</feature>
<dbReference type="SMART" id="SM00159">
    <property type="entry name" value="PTX"/>
    <property type="match status" value="1"/>
</dbReference>
<dbReference type="InterPro" id="IPR013320">
    <property type="entry name" value="ConA-like_dom_sf"/>
</dbReference>
<dbReference type="PROSITE" id="PS51828">
    <property type="entry name" value="PTX_2"/>
    <property type="match status" value="1"/>
</dbReference>
<evidence type="ECO:0000256" key="7">
    <source>
        <dbReference type="ARBA" id="ARBA00038102"/>
    </source>
</evidence>
<evidence type="ECO:0000256" key="8">
    <source>
        <dbReference type="PROSITE-ProRule" id="PRU01172"/>
    </source>
</evidence>
<reference evidence="11" key="1">
    <citation type="submission" date="2025-08" db="UniProtKB">
        <authorList>
            <consortium name="Ensembl"/>
        </authorList>
    </citation>
    <scope>IDENTIFICATION</scope>
</reference>
<dbReference type="PANTHER" id="PTHR45869">
    <property type="entry name" value="C-REACTIVE PROTEIN-RELATED"/>
    <property type="match status" value="1"/>
</dbReference>
<dbReference type="SUPFAM" id="SSF49899">
    <property type="entry name" value="Concanavalin A-like lectins/glucanases"/>
    <property type="match status" value="1"/>
</dbReference>
<dbReference type="Ensembl" id="ENSPMGT00000016548.1">
    <property type="protein sequence ID" value="ENSPMGP00000015521.1"/>
    <property type="gene ID" value="ENSPMGG00000012716.1"/>
</dbReference>
<reference evidence="11" key="2">
    <citation type="submission" date="2025-09" db="UniProtKB">
        <authorList>
            <consortium name="Ensembl"/>
        </authorList>
    </citation>
    <scope>IDENTIFICATION</scope>
</reference>
<dbReference type="Gene3D" id="2.60.120.200">
    <property type="match status" value="1"/>
</dbReference>
<organism evidence="11 12">
    <name type="scientific">Periophthalmus magnuspinnatus</name>
    <dbReference type="NCBI Taxonomy" id="409849"/>
    <lineage>
        <taxon>Eukaryota</taxon>
        <taxon>Metazoa</taxon>
        <taxon>Chordata</taxon>
        <taxon>Craniata</taxon>
        <taxon>Vertebrata</taxon>
        <taxon>Euteleostomi</taxon>
        <taxon>Actinopterygii</taxon>
        <taxon>Neopterygii</taxon>
        <taxon>Teleostei</taxon>
        <taxon>Neoteleostei</taxon>
        <taxon>Acanthomorphata</taxon>
        <taxon>Gobiaria</taxon>
        <taxon>Gobiiformes</taxon>
        <taxon>Gobioidei</taxon>
        <taxon>Gobiidae</taxon>
        <taxon>Oxudercinae</taxon>
        <taxon>Periophthalmus</taxon>
    </lineage>
</organism>
<proteinExistence type="inferred from homology"/>
<evidence type="ECO:0000256" key="2">
    <source>
        <dbReference type="ARBA" id="ARBA00022525"/>
    </source>
</evidence>
<evidence type="ECO:0000256" key="3">
    <source>
        <dbReference type="ARBA" id="ARBA00022723"/>
    </source>
</evidence>
<dbReference type="Proteomes" id="UP000261520">
    <property type="component" value="Unplaced"/>
</dbReference>
<evidence type="ECO:0000256" key="9">
    <source>
        <dbReference type="RuleBase" id="RU362112"/>
    </source>
</evidence>
<name>A0A3B4AGB0_9GOBI</name>
<evidence type="ECO:0000256" key="5">
    <source>
        <dbReference type="ARBA" id="ARBA00022837"/>
    </source>
</evidence>
<feature type="domain" description="Pentraxin (PTX)" evidence="10">
    <location>
        <begin position="13"/>
        <end position="217"/>
    </location>
</feature>
<evidence type="ECO:0000313" key="12">
    <source>
        <dbReference type="Proteomes" id="UP000261520"/>
    </source>
</evidence>
<evidence type="ECO:0000313" key="11">
    <source>
        <dbReference type="Ensembl" id="ENSPMGP00000015521.1"/>
    </source>
</evidence>
<keyword evidence="6" id="KW-1015">Disulfide bond</keyword>
<feature type="signal peptide" evidence="9">
    <location>
        <begin position="1"/>
        <end position="18"/>
    </location>
</feature>
<dbReference type="PRINTS" id="PR00895">
    <property type="entry name" value="PENTAXIN"/>
</dbReference>
<evidence type="ECO:0000256" key="4">
    <source>
        <dbReference type="ARBA" id="ARBA00022729"/>
    </source>
</evidence>
<comment type="subcellular location">
    <subcellularLocation>
        <location evidence="1 9">Secreted</location>
    </subcellularLocation>
</comment>
<keyword evidence="5 9" id="KW-0106">Calcium</keyword>
<accession>A0A3B4AGB0</accession>
<comment type="caution">
    <text evidence="8">Lacks conserved residue(s) required for the propagation of feature annotation.</text>
</comment>
<comment type="subunit">
    <text evidence="9">Homopentamer. Pentaxin (or pentraxin) have a discoid arrangement of 5 non-covalently bound subunits.</text>
</comment>
<evidence type="ECO:0000259" key="10">
    <source>
        <dbReference type="PROSITE" id="PS51828"/>
    </source>
</evidence>
<evidence type="ECO:0000256" key="1">
    <source>
        <dbReference type="ARBA" id="ARBA00004613"/>
    </source>
</evidence>
<keyword evidence="4 9" id="KW-0732">Signal</keyword>
<keyword evidence="3 9" id="KW-0479">Metal-binding</keyword>
<comment type="cofactor">
    <cofactor evidence="9">
        <name>Ca(2+)</name>
        <dbReference type="ChEBI" id="CHEBI:29108"/>
    </cofactor>
    <text evidence="9">Binds 2 calcium ions per subunit.</text>
</comment>